<name>A0A2J6QDM5_9HELO</name>
<evidence type="ECO:0000313" key="1">
    <source>
        <dbReference type="EMBL" id="PMD24371.1"/>
    </source>
</evidence>
<reference evidence="1 2" key="1">
    <citation type="submission" date="2016-05" db="EMBL/GenBank/DDBJ databases">
        <title>A degradative enzymes factory behind the ericoid mycorrhizal symbiosis.</title>
        <authorList>
            <consortium name="DOE Joint Genome Institute"/>
            <person name="Martino E."/>
            <person name="Morin E."/>
            <person name="Grelet G."/>
            <person name="Kuo A."/>
            <person name="Kohler A."/>
            <person name="Daghino S."/>
            <person name="Barry K."/>
            <person name="Choi C."/>
            <person name="Cichocki N."/>
            <person name="Clum A."/>
            <person name="Copeland A."/>
            <person name="Hainaut M."/>
            <person name="Haridas S."/>
            <person name="Labutti K."/>
            <person name="Lindquist E."/>
            <person name="Lipzen A."/>
            <person name="Khouja H.-R."/>
            <person name="Murat C."/>
            <person name="Ohm R."/>
            <person name="Olson A."/>
            <person name="Spatafora J."/>
            <person name="Veneault-Fourrey C."/>
            <person name="Henrissat B."/>
            <person name="Grigoriev I."/>
            <person name="Martin F."/>
            <person name="Perotto S."/>
        </authorList>
    </citation>
    <scope>NUCLEOTIDE SEQUENCE [LARGE SCALE GENOMIC DNA]</scope>
    <source>
        <strain evidence="1 2">UAMH 7357</strain>
    </source>
</reference>
<dbReference type="OrthoDB" id="3551556at2759"/>
<organism evidence="1 2">
    <name type="scientific">Hyaloscypha hepaticicola</name>
    <dbReference type="NCBI Taxonomy" id="2082293"/>
    <lineage>
        <taxon>Eukaryota</taxon>
        <taxon>Fungi</taxon>
        <taxon>Dikarya</taxon>
        <taxon>Ascomycota</taxon>
        <taxon>Pezizomycotina</taxon>
        <taxon>Leotiomycetes</taxon>
        <taxon>Helotiales</taxon>
        <taxon>Hyaloscyphaceae</taxon>
        <taxon>Hyaloscypha</taxon>
    </lineage>
</organism>
<dbReference type="EMBL" id="KZ613473">
    <property type="protein sequence ID" value="PMD24371.1"/>
    <property type="molecule type" value="Genomic_DNA"/>
</dbReference>
<dbReference type="AlphaFoldDB" id="A0A2J6QDM5"/>
<sequence>MPLYKVGLDIRQRRYELDMKDIKDSRPDCELVNKGNEAAHSGQALADAMMFHPLCTETCPHRYPGEFEDQHNKVPAKVVWEHQDFTMFYNILSWHMDMRQLGSAYKNKQFDEDFELLFSKIYPSFEVCSNDALQKDPKLQAAYVNLCLNHAEANRQFKARRRERRDS</sequence>
<gene>
    <name evidence="1" type="ORF">NA56DRAFT_700858</name>
</gene>
<dbReference type="Proteomes" id="UP000235672">
    <property type="component" value="Unassembled WGS sequence"/>
</dbReference>
<protein>
    <submittedName>
        <fullName evidence="1">Uncharacterized protein</fullName>
    </submittedName>
</protein>
<evidence type="ECO:0000313" key="2">
    <source>
        <dbReference type="Proteomes" id="UP000235672"/>
    </source>
</evidence>
<accession>A0A2J6QDM5</accession>
<proteinExistence type="predicted"/>
<keyword evidence="2" id="KW-1185">Reference proteome</keyword>